<sequence>MSGKVFFSIVESPFHPDFSGLYARQGIREVRVTSIRKAISELRKAKPDYVVAEFFYGYGNNYAGVNVSNLDVFLASLQKYAPEARILVMVDKFEREYVGKLAALFPVHKVLVHPVSEAQLEEAL</sequence>
<name>A0A1T2KXV8_9GAMM</name>
<protein>
    <submittedName>
        <fullName evidence="1">Uncharacterized protein</fullName>
    </submittedName>
</protein>
<proteinExistence type="predicted"/>
<evidence type="ECO:0000313" key="1">
    <source>
        <dbReference type="EMBL" id="OOZ37641.1"/>
    </source>
</evidence>
<evidence type="ECO:0000313" key="2">
    <source>
        <dbReference type="Proteomes" id="UP000190896"/>
    </source>
</evidence>
<gene>
    <name evidence="1" type="ORF">BOW51_01265</name>
</gene>
<accession>A0A1T2KXV8</accession>
<dbReference type="AlphaFoldDB" id="A0A1T2KXV8"/>
<dbReference type="Proteomes" id="UP000190896">
    <property type="component" value="Unassembled WGS sequence"/>
</dbReference>
<reference evidence="1 2" key="1">
    <citation type="submission" date="2016-11" db="EMBL/GenBank/DDBJ databases">
        <title>Mixed transmission modes and dynamic genome evolution in an obligate animal-bacterial symbiosis.</title>
        <authorList>
            <person name="Russell S.L."/>
            <person name="Corbett-Detig R.B."/>
            <person name="Cavanaugh C.M."/>
        </authorList>
    </citation>
    <scope>NUCLEOTIDE SEQUENCE [LARGE SCALE GENOMIC DNA]</scope>
    <source>
        <strain evidence="1">Se-Cadez</strain>
    </source>
</reference>
<keyword evidence="2" id="KW-1185">Reference proteome</keyword>
<organism evidence="1 2">
    <name type="scientific">Solemya velesiana gill symbiont</name>
    <dbReference type="NCBI Taxonomy" id="1918948"/>
    <lineage>
        <taxon>Bacteria</taxon>
        <taxon>Pseudomonadati</taxon>
        <taxon>Pseudomonadota</taxon>
        <taxon>Gammaproteobacteria</taxon>
        <taxon>sulfur-oxidizing symbionts</taxon>
    </lineage>
</organism>
<dbReference type="OrthoDB" id="8561786at2"/>
<comment type="caution">
    <text evidence="1">The sequence shown here is derived from an EMBL/GenBank/DDBJ whole genome shotgun (WGS) entry which is preliminary data.</text>
</comment>
<dbReference type="EMBL" id="MPRJ01000005">
    <property type="protein sequence ID" value="OOZ37641.1"/>
    <property type="molecule type" value="Genomic_DNA"/>
</dbReference>